<keyword evidence="3" id="KW-1185">Reference proteome</keyword>
<name>A0AAD4CDM3_ASPNN</name>
<dbReference type="AlphaFoldDB" id="A0AAD4CDM3"/>
<dbReference type="GO" id="GO:0005948">
    <property type="term" value="C:acetolactate synthase complex"/>
    <property type="evidence" value="ECO:0007669"/>
    <property type="project" value="TreeGrafter"/>
</dbReference>
<dbReference type="GO" id="GO:0009099">
    <property type="term" value="P:L-valine biosynthetic process"/>
    <property type="evidence" value="ECO:0007669"/>
    <property type="project" value="TreeGrafter"/>
</dbReference>
<comment type="caution">
    <text evidence="2">The sequence shown here is derived from an EMBL/GenBank/DDBJ whole genome shotgun (WGS) entry which is preliminary data.</text>
</comment>
<comment type="similarity">
    <text evidence="1">Belongs to the TPP enzyme family.</text>
</comment>
<dbReference type="InterPro" id="IPR045229">
    <property type="entry name" value="TPP_enz"/>
</dbReference>
<proteinExistence type="inferred from homology"/>
<evidence type="ECO:0000256" key="1">
    <source>
        <dbReference type="ARBA" id="ARBA00007812"/>
    </source>
</evidence>
<dbReference type="EMBL" id="VCAU01000119">
    <property type="protein sequence ID" value="KAF9884536.1"/>
    <property type="molecule type" value="Genomic_DNA"/>
</dbReference>
<gene>
    <name evidence="2" type="ORF">FE257_001481</name>
</gene>
<organism evidence="2 3">
    <name type="scientific">Aspergillus nanangensis</name>
    <dbReference type="NCBI Taxonomy" id="2582783"/>
    <lineage>
        <taxon>Eukaryota</taxon>
        <taxon>Fungi</taxon>
        <taxon>Dikarya</taxon>
        <taxon>Ascomycota</taxon>
        <taxon>Pezizomycotina</taxon>
        <taxon>Eurotiomycetes</taxon>
        <taxon>Eurotiomycetidae</taxon>
        <taxon>Eurotiales</taxon>
        <taxon>Aspergillaceae</taxon>
        <taxon>Aspergillus</taxon>
        <taxon>Aspergillus subgen. Circumdati</taxon>
    </lineage>
</organism>
<reference evidence="2" key="2">
    <citation type="submission" date="2020-02" db="EMBL/GenBank/DDBJ databases">
        <authorList>
            <person name="Gilchrist C.L.M."/>
            <person name="Chooi Y.-H."/>
        </authorList>
    </citation>
    <scope>NUCLEOTIDE SEQUENCE</scope>
    <source>
        <strain evidence="2">MST-FP2251</strain>
    </source>
</reference>
<dbReference type="Proteomes" id="UP001194746">
    <property type="component" value="Unassembled WGS sequence"/>
</dbReference>
<dbReference type="GO" id="GO:0003984">
    <property type="term" value="F:acetolactate synthase activity"/>
    <property type="evidence" value="ECO:0007669"/>
    <property type="project" value="TreeGrafter"/>
</dbReference>
<reference evidence="2" key="1">
    <citation type="journal article" date="2019" name="Beilstein J. Org. Chem.">
        <title>Nanangenines: drimane sesquiterpenoids as the dominant metabolite cohort of a novel Australian fungus, Aspergillus nanangensis.</title>
        <authorList>
            <person name="Lacey H.J."/>
            <person name="Gilchrist C.L.M."/>
            <person name="Crombie A."/>
            <person name="Kalaitzis J.A."/>
            <person name="Vuong D."/>
            <person name="Rutledge P.J."/>
            <person name="Turner P."/>
            <person name="Pitt J.I."/>
            <person name="Lacey E."/>
            <person name="Chooi Y.H."/>
            <person name="Piggott A.M."/>
        </authorList>
    </citation>
    <scope>NUCLEOTIDE SEQUENCE</scope>
    <source>
        <strain evidence="2">MST-FP2251</strain>
    </source>
</reference>
<dbReference type="CDD" id="cd07035">
    <property type="entry name" value="TPP_PYR_POX_like"/>
    <property type="match status" value="1"/>
</dbReference>
<evidence type="ECO:0000313" key="3">
    <source>
        <dbReference type="Proteomes" id="UP001194746"/>
    </source>
</evidence>
<dbReference type="SUPFAM" id="SSF52518">
    <property type="entry name" value="Thiamin diphosphate-binding fold (THDP-binding)"/>
    <property type="match status" value="1"/>
</dbReference>
<evidence type="ECO:0000313" key="2">
    <source>
        <dbReference type="EMBL" id="KAF9884536.1"/>
    </source>
</evidence>
<protein>
    <submittedName>
        <fullName evidence="2">Uncharacterized protein</fullName>
    </submittedName>
</protein>
<dbReference type="GO" id="GO:0009097">
    <property type="term" value="P:isoleucine biosynthetic process"/>
    <property type="evidence" value="ECO:0007669"/>
    <property type="project" value="TreeGrafter"/>
</dbReference>
<dbReference type="GO" id="GO:0050660">
    <property type="term" value="F:flavin adenine dinucleotide binding"/>
    <property type="evidence" value="ECO:0007669"/>
    <property type="project" value="TreeGrafter"/>
</dbReference>
<dbReference type="GO" id="GO:0005739">
    <property type="term" value="C:mitochondrion"/>
    <property type="evidence" value="ECO:0007669"/>
    <property type="project" value="TreeGrafter"/>
</dbReference>
<sequence length="182" mass="20376">MVKGRKDRQDAFPRIFTCPNEMVALSMAYGHARVTNEPQKSTGPHLCRTITFHLRGEMRGSRTEYIHWLQHVPDQKQIIVQCCRYVGEICTGKNIKQMVGRALQFATSSPKGPAYLTGAREVMEEEIEPYSLPTEYWKPVVPGALPASAVEMIAKGLVQAKHPLLITGYSGRNHDVVQALVD</sequence>
<dbReference type="Gene3D" id="3.40.50.970">
    <property type="match status" value="1"/>
</dbReference>
<accession>A0AAD4CDM3</accession>
<dbReference type="PANTHER" id="PTHR18968">
    <property type="entry name" value="THIAMINE PYROPHOSPHATE ENZYMES"/>
    <property type="match status" value="1"/>
</dbReference>
<dbReference type="PANTHER" id="PTHR18968:SF164">
    <property type="entry name" value="PYRUVATE DECARBOXYLASE"/>
    <property type="match status" value="1"/>
</dbReference>
<dbReference type="InterPro" id="IPR029061">
    <property type="entry name" value="THDP-binding"/>
</dbReference>